<dbReference type="AlphaFoldDB" id="B7P8Y4"/>
<dbReference type="VEuPathDB" id="VectorBase:ISCI016786"/>
<dbReference type="SUPFAM" id="SSF52374">
    <property type="entry name" value="Nucleotidylyl transferase"/>
    <property type="match status" value="1"/>
</dbReference>
<dbReference type="VEuPathDB" id="VectorBase:ISCW016786"/>
<dbReference type="Proteomes" id="UP000001555">
    <property type="component" value="Unassembled WGS sequence"/>
</dbReference>
<dbReference type="GO" id="GO:0005829">
    <property type="term" value="C:cytosol"/>
    <property type="evidence" value="ECO:0007669"/>
    <property type="project" value="UniProtKB-SubCell"/>
</dbReference>
<dbReference type="EMBL" id="ABJB010591440">
    <property type="status" value="NOT_ANNOTATED_CDS"/>
    <property type="molecule type" value="Genomic_DNA"/>
</dbReference>
<dbReference type="PANTHER" id="PTHR11956">
    <property type="entry name" value="ARGINYL-TRNA SYNTHETASE"/>
    <property type="match status" value="1"/>
</dbReference>
<dbReference type="CDD" id="cd00671">
    <property type="entry name" value="ArgRS_core"/>
    <property type="match status" value="1"/>
</dbReference>
<evidence type="ECO:0000256" key="14">
    <source>
        <dbReference type="SAM" id="Coils"/>
    </source>
</evidence>
<dbReference type="Gene3D" id="3.40.50.620">
    <property type="entry name" value="HUPs"/>
    <property type="match status" value="1"/>
</dbReference>
<dbReference type="GO" id="GO:0017101">
    <property type="term" value="C:aminoacyl-tRNA synthetase multienzyme complex"/>
    <property type="evidence" value="ECO:0007669"/>
    <property type="project" value="UniProtKB-ARBA"/>
</dbReference>
<dbReference type="FunFam" id="1.10.730.10:FF:000064">
    <property type="entry name" value="Probable arginine--tRNA ligase, cytoplasmic"/>
    <property type="match status" value="1"/>
</dbReference>
<keyword evidence="9 13" id="KW-0030">Aminoacyl-tRNA synthetase</keyword>
<sequence>MDAAELEKYTLHVEKAEAEAQALALELKKLQENSGPPESFTPPPELVALQTENAKLKYRLEILKRSVEEEESKSKRFMESPRDVLLKLFRQAVRAAFPDVEDPLVPVLPSSNEKFGDYQCNAAMPLSQALKKAGKPMSPVEVAKRIVAEVPANDVVAEMSLAGPGFINVTLSGSYVAASARRILTDGVLPPPQAGPRKRVIVDLSSPNIAKEMHVGHLRSTIIGESLSRLLEFVGHDVLRLNHVGDWGTQFGMLIAHLKDRFPDYLVHSPPIGDLQAFYKESKVRFDSDEEFKKRAYACVVKLQSHDPDMMSAWKLICDVSRQEFQKIYERLDVSLIERGESFYQDMMTEVVKDLDERGFLEEDDGRKVMFGPGQPVPLTVVKSDGGFTYDTSDMATIRHRVQQERADWIVYVTDAGQAQHFNTIFACAKKAGYVDTSKVRLDHCVFGVVLGEDKKKFKTRSGDTVKLTDLLDEGLRRSLQKLHEKEREKVLTPEELKRAQEAVAYGCIKYADLSHNRVHEYVFSFDRMLDDRGNTAAYLLYALTRIRSIARNVGMSVDALKDEEVPVEHPKERKLAKTLLRFPEVISTMLEELHVHPLCDYLFELSQTFSEFYDNCYCIEKDKATGQVVKVNKGRLLLCEATAAVMTKGFHILGIKTVERM</sequence>
<dbReference type="InterPro" id="IPR035684">
    <property type="entry name" value="ArgRS_core"/>
</dbReference>
<keyword evidence="20" id="KW-1267">Proteomics identification</keyword>
<dbReference type="InterPro" id="IPR036695">
    <property type="entry name" value="Arg-tRNA-synth_N_sf"/>
</dbReference>
<evidence type="ECO:0000259" key="15">
    <source>
        <dbReference type="SMART" id="SM00836"/>
    </source>
</evidence>
<evidence type="ECO:0000256" key="2">
    <source>
        <dbReference type="ARBA" id="ARBA00005594"/>
    </source>
</evidence>
<dbReference type="EMBL" id="ABJB011041732">
    <property type="status" value="NOT_ANNOTATED_CDS"/>
    <property type="molecule type" value="Genomic_DNA"/>
</dbReference>
<keyword evidence="7 13" id="KW-0067">ATP-binding</keyword>
<dbReference type="FunCoup" id="B7P8Y4">
    <property type="interactions" value="1142"/>
</dbReference>
<dbReference type="Pfam" id="PF05746">
    <property type="entry name" value="DALR_1"/>
    <property type="match status" value="1"/>
</dbReference>
<organism>
    <name type="scientific">Ixodes scapularis</name>
    <name type="common">Black-legged tick</name>
    <name type="synonym">Deer tick</name>
    <dbReference type="NCBI Taxonomy" id="6945"/>
    <lineage>
        <taxon>Eukaryota</taxon>
        <taxon>Metazoa</taxon>
        <taxon>Ecdysozoa</taxon>
        <taxon>Arthropoda</taxon>
        <taxon>Chelicerata</taxon>
        <taxon>Arachnida</taxon>
        <taxon>Acari</taxon>
        <taxon>Parasitiformes</taxon>
        <taxon>Ixodida</taxon>
        <taxon>Ixodoidea</taxon>
        <taxon>Ixodidae</taxon>
        <taxon>Ixodinae</taxon>
        <taxon>Ixodes</taxon>
    </lineage>
</organism>
<keyword evidence="6 13" id="KW-0547">Nucleotide-binding</keyword>
<evidence type="ECO:0000256" key="11">
    <source>
        <dbReference type="ARBA" id="ARBA00049339"/>
    </source>
</evidence>
<dbReference type="Gene3D" id="3.30.1360.70">
    <property type="entry name" value="Arginyl tRNA synthetase N-terminal domain"/>
    <property type="match status" value="1"/>
</dbReference>
<dbReference type="PaxDb" id="6945-B7P8Y4"/>
<feature type="domain" description="DALR anticodon binding" evidence="15">
    <location>
        <begin position="540"/>
        <end position="662"/>
    </location>
</feature>
<evidence type="ECO:0000313" key="17">
    <source>
        <dbReference type="EMBL" id="EEC03056.1"/>
    </source>
</evidence>
<comment type="subcellular location">
    <subcellularLocation>
        <location evidence="1">Cytoplasm</location>
        <location evidence="1">Cytosol</location>
    </subcellularLocation>
</comment>
<comment type="similarity">
    <text evidence="2 13">Belongs to the class-I aminoacyl-tRNA synthetase family.</text>
</comment>
<reference evidence="17 19" key="1">
    <citation type="submission" date="2008-03" db="EMBL/GenBank/DDBJ databases">
        <title>Annotation of Ixodes scapularis.</title>
        <authorList>
            <consortium name="Ixodes scapularis Genome Project Consortium"/>
            <person name="Caler E."/>
            <person name="Hannick L.I."/>
            <person name="Bidwell S."/>
            <person name="Joardar V."/>
            <person name="Thiagarajan M."/>
            <person name="Amedeo P."/>
            <person name="Galinsky K.J."/>
            <person name="Schobel S."/>
            <person name="Inman J."/>
            <person name="Hostetler J."/>
            <person name="Miller J."/>
            <person name="Hammond M."/>
            <person name="Megy K."/>
            <person name="Lawson D."/>
            <person name="Kodira C."/>
            <person name="Sutton G."/>
            <person name="Meyer J."/>
            <person name="Hill C.A."/>
            <person name="Birren B."/>
            <person name="Nene V."/>
            <person name="Collins F."/>
            <person name="Alarcon-Chaidez F."/>
            <person name="Wikel S."/>
            <person name="Strausberg R."/>
        </authorList>
    </citation>
    <scope>NUCLEOTIDE SEQUENCE [LARGE SCALE GENOMIC DNA]</scope>
    <source>
        <strain evidence="19">Wikel</strain>
        <strain evidence="17">Wikel colony</strain>
    </source>
</reference>
<dbReference type="EMBL" id="ABJB010770281">
    <property type="status" value="NOT_ANNOTATED_CDS"/>
    <property type="molecule type" value="Genomic_DNA"/>
</dbReference>
<dbReference type="OrthoDB" id="68056at2759"/>
<feature type="domain" description="Arginyl tRNA synthetase N-terminal" evidence="16">
    <location>
        <begin position="83"/>
        <end position="171"/>
    </location>
</feature>
<name>B7P8Y4_IXOSC</name>
<evidence type="ECO:0000256" key="4">
    <source>
        <dbReference type="ARBA" id="ARBA00022490"/>
    </source>
</evidence>
<dbReference type="FunFam" id="3.40.50.620:FF:000084">
    <property type="entry name" value="arginine--tRNA ligase, cytoplasmic"/>
    <property type="match status" value="1"/>
</dbReference>
<keyword evidence="14" id="KW-0175">Coiled coil</keyword>
<dbReference type="InterPro" id="IPR009080">
    <property type="entry name" value="tRNAsynth_Ia_anticodon-bd"/>
</dbReference>
<accession>B7P8Y4</accession>
<keyword evidence="19" id="KW-1185">Reference proteome</keyword>
<dbReference type="Gene3D" id="1.10.730.10">
    <property type="entry name" value="Isoleucyl-tRNA Synthetase, Domain 1"/>
    <property type="match status" value="1"/>
</dbReference>
<dbReference type="HAMAP" id="MF_00123">
    <property type="entry name" value="Arg_tRNA_synth"/>
    <property type="match status" value="1"/>
</dbReference>
<dbReference type="Pfam" id="PF03485">
    <property type="entry name" value="Arg_tRNA_synt_N"/>
    <property type="match status" value="1"/>
</dbReference>
<protein>
    <recommendedName>
        <fullName evidence="12">Probable arginine--tRNA ligase, cytoplasmic</fullName>
        <ecNumber evidence="3">6.1.1.19</ecNumber>
    </recommendedName>
    <alternativeName>
        <fullName evidence="10">Arginyl-tRNA synthetase</fullName>
    </alternativeName>
</protein>
<evidence type="ECO:0000256" key="1">
    <source>
        <dbReference type="ARBA" id="ARBA00004514"/>
    </source>
</evidence>
<dbReference type="Pfam" id="PF00750">
    <property type="entry name" value="tRNA-synt_1d"/>
    <property type="match status" value="1"/>
</dbReference>
<evidence type="ECO:0000256" key="10">
    <source>
        <dbReference type="ARBA" id="ARBA00033033"/>
    </source>
</evidence>
<evidence type="ECO:0000256" key="6">
    <source>
        <dbReference type="ARBA" id="ARBA00022741"/>
    </source>
</evidence>
<dbReference type="InParanoid" id="B7P8Y4"/>
<keyword evidence="8 13" id="KW-0648">Protein biosynthesis</keyword>
<dbReference type="GO" id="GO:0005524">
    <property type="term" value="F:ATP binding"/>
    <property type="evidence" value="ECO:0007669"/>
    <property type="project" value="UniProtKB-KW"/>
</dbReference>
<proteinExistence type="evidence at protein level"/>
<evidence type="ECO:0000256" key="13">
    <source>
        <dbReference type="RuleBase" id="RU363038"/>
    </source>
</evidence>
<dbReference type="GO" id="GO:0006420">
    <property type="term" value="P:arginyl-tRNA aminoacylation"/>
    <property type="evidence" value="ECO:0000318"/>
    <property type="project" value="GO_Central"/>
</dbReference>
<dbReference type="SMART" id="SM01016">
    <property type="entry name" value="Arg_tRNA_synt_N"/>
    <property type="match status" value="1"/>
</dbReference>
<gene>
    <name evidence="18" type="primary">8026339</name>
    <name evidence="17" type="ORF">IscW_ISCW016786</name>
</gene>
<dbReference type="VEuPathDB" id="VectorBase:ISCP_030454"/>
<dbReference type="KEGG" id="isc:8026339"/>
<reference evidence="18" key="2">
    <citation type="submission" date="2020-05" db="UniProtKB">
        <authorList>
            <consortium name="EnsemblMetazoa"/>
        </authorList>
    </citation>
    <scope>IDENTIFICATION</scope>
    <source>
        <strain evidence="18">wikel</strain>
    </source>
</reference>
<dbReference type="SUPFAM" id="SSF47323">
    <property type="entry name" value="Anticodon-binding domain of a subclass of class I aminoacyl-tRNA synthetases"/>
    <property type="match status" value="1"/>
</dbReference>
<evidence type="ECO:0000259" key="16">
    <source>
        <dbReference type="SMART" id="SM01016"/>
    </source>
</evidence>
<dbReference type="NCBIfam" id="TIGR00456">
    <property type="entry name" value="argS"/>
    <property type="match status" value="1"/>
</dbReference>
<feature type="coiled-coil region" evidence="14">
    <location>
        <begin position="6"/>
        <end position="73"/>
    </location>
</feature>
<evidence type="ECO:0000256" key="8">
    <source>
        <dbReference type="ARBA" id="ARBA00022917"/>
    </source>
</evidence>
<dbReference type="InterPro" id="IPR005148">
    <property type="entry name" value="Arg-tRNA-synth_N"/>
</dbReference>
<dbReference type="EnsemblMetazoa" id="ISCW016786-RA">
    <property type="protein sequence ID" value="ISCW016786-PA"/>
    <property type="gene ID" value="ISCW016786"/>
</dbReference>
<dbReference type="EC" id="6.1.1.19" evidence="3"/>
<evidence type="ECO:0000256" key="9">
    <source>
        <dbReference type="ARBA" id="ARBA00023146"/>
    </source>
</evidence>
<evidence type="ECO:0000313" key="19">
    <source>
        <dbReference type="Proteomes" id="UP000001555"/>
    </source>
</evidence>
<dbReference type="GO" id="GO:0004814">
    <property type="term" value="F:arginine-tRNA ligase activity"/>
    <property type="evidence" value="ECO:0000318"/>
    <property type="project" value="GO_Central"/>
</dbReference>
<evidence type="ECO:0000256" key="5">
    <source>
        <dbReference type="ARBA" id="ARBA00022598"/>
    </source>
</evidence>
<dbReference type="STRING" id="6945.B7P8Y4"/>
<evidence type="ECO:0000313" key="18">
    <source>
        <dbReference type="EnsemblMetazoa" id="ISCW016786-PA"/>
    </source>
</evidence>
<dbReference type="FunFam" id="3.30.1360.70:FF:000002">
    <property type="entry name" value="arginine--tRNA ligase, cytoplasmic"/>
    <property type="match status" value="1"/>
</dbReference>
<evidence type="ECO:0000256" key="3">
    <source>
        <dbReference type="ARBA" id="ARBA00012837"/>
    </source>
</evidence>
<dbReference type="InterPro" id="IPR008909">
    <property type="entry name" value="DALR_anticod-bd"/>
</dbReference>
<dbReference type="SMART" id="SM00836">
    <property type="entry name" value="DALR_1"/>
    <property type="match status" value="1"/>
</dbReference>
<evidence type="ECO:0000256" key="12">
    <source>
        <dbReference type="ARBA" id="ARBA00071644"/>
    </source>
</evidence>
<dbReference type="InterPro" id="IPR001412">
    <property type="entry name" value="aa-tRNA-synth_I_CS"/>
</dbReference>
<dbReference type="EMBL" id="DS660824">
    <property type="protein sequence ID" value="EEC03056.1"/>
    <property type="molecule type" value="Genomic_DNA"/>
</dbReference>
<dbReference type="HOGENOM" id="CLU_006406_5_1_1"/>
<dbReference type="InterPro" id="IPR014729">
    <property type="entry name" value="Rossmann-like_a/b/a_fold"/>
</dbReference>
<dbReference type="PRINTS" id="PR01038">
    <property type="entry name" value="TRNASYNTHARG"/>
</dbReference>
<keyword evidence="5 13" id="KW-0436">Ligase</keyword>
<evidence type="ECO:0000256" key="7">
    <source>
        <dbReference type="ARBA" id="ARBA00022840"/>
    </source>
</evidence>
<evidence type="ECO:0007829" key="20">
    <source>
        <dbReference type="PeptideAtlas" id="B7P8Y4"/>
    </source>
</evidence>
<dbReference type="PANTHER" id="PTHR11956:SF5">
    <property type="entry name" value="ARGININE--TRNA LIGASE, CYTOPLASMIC"/>
    <property type="match status" value="1"/>
</dbReference>
<dbReference type="SUPFAM" id="SSF55190">
    <property type="entry name" value="Arginyl-tRNA synthetase (ArgRS), N-terminal 'additional' domain"/>
    <property type="match status" value="1"/>
</dbReference>
<dbReference type="PROSITE" id="PS00178">
    <property type="entry name" value="AA_TRNA_LIGASE_I"/>
    <property type="match status" value="1"/>
</dbReference>
<comment type="catalytic activity">
    <reaction evidence="11">
        <text>tRNA(Arg) + L-arginine + ATP = L-arginyl-tRNA(Arg) + AMP + diphosphate</text>
        <dbReference type="Rhea" id="RHEA:20301"/>
        <dbReference type="Rhea" id="RHEA-COMP:9658"/>
        <dbReference type="Rhea" id="RHEA-COMP:9673"/>
        <dbReference type="ChEBI" id="CHEBI:30616"/>
        <dbReference type="ChEBI" id="CHEBI:32682"/>
        <dbReference type="ChEBI" id="CHEBI:33019"/>
        <dbReference type="ChEBI" id="CHEBI:78442"/>
        <dbReference type="ChEBI" id="CHEBI:78513"/>
        <dbReference type="ChEBI" id="CHEBI:456215"/>
        <dbReference type="EC" id="6.1.1.19"/>
    </reaction>
</comment>
<keyword evidence="4" id="KW-0963">Cytoplasm</keyword>
<dbReference type="InterPro" id="IPR001278">
    <property type="entry name" value="Arg-tRNA-ligase"/>
</dbReference>